<dbReference type="InterPro" id="IPR000792">
    <property type="entry name" value="Tscrpt_reg_LuxR_C"/>
</dbReference>
<dbReference type="InterPro" id="IPR016032">
    <property type="entry name" value="Sig_transdc_resp-reg_C-effctor"/>
</dbReference>
<gene>
    <name evidence="6" type="ORF">GCM10011333_11190</name>
</gene>
<keyword evidence="1 3" id="KW-0597">Phosphoprotein</keyword>
<dbReference type="InterPro" id="IPR001789">
    <property type="entry name" value="Sig_transdc_resp-reg_receiver"/>
</dbReference>
<feature type="domain" description="Response regulatory" evidence="5">
    <location>
        <begin position="3"/>
        <end position="119"/>
    </location>
</feature>
<dbReference type="Proteomes" id="UP000616114">
    <property type="component" value="Unassembled WGS sequence"/>
</dbReference>
<dbReference type="SMART" id="SM00448">
    <property type="entry name" value="REC"/>
    <property type="match status" value="1"/>
</dbReference>
<dbReference type="SMART" id="SM00421">
    <property type="entry name" value="HTH_LUXR"/>
    <property type="match status" value="1"/>
</dbReference>
<keyword evidence="7" id="KW-1185">Reference proteome</keyword>
<keyword evidence="2 6" id="KW-0238">DNA-binding</keyword>
<name>A0A8J2TX75_9MICO</name>
<organism evidence="6 7">
    <name type="scientific">Sediminivirga luteola</name>
    <dbReference type="NCBI Taxonomy" id="1774748"/>
    <lineage>
        <taxon>Bacteria</taxon>
        <taxon>Bacillati</taxon>
        <taxon>Actinomycetota</taxon>
        <taxon>Actinomycetes</taxon>
        <taxon>Micrococcales</taxon>
        <taxon>Brevibacteriaceae</taxon>
        <taxon>Sediminivirga</taxon>
    </lineage>
</organism>
<evidence type="ECO:0000259" key="4">
    <source>
        <dbReference type="PROSITE" id="PS50043"/>
    </source>
</evidence>
<evidence type="ECO:0000256" key="1">
    <source>
        <dbReference type="ARBA" id="ARBA00022553"/>
    </source>
</evidence>
<dbReference type="CDD" id="cd06170">
    <property type="entry name" value="LuxR_C_like"/>
    <property type="match status" value="1"/>
</dbReference>
<dbReference type="GO" id="GO:0006355">
    <property type="term" value="P:regulation of DNA-templated transcription"/>
    <property type="evidence" value="ECO:0007669"/>
    <property type="project" value="InterPro"/>
</dbReference>
<sequence>MIKVLVADDQPLMREAMRIFVDRADDMTVVGEAGDGAVALTQVRTLRPDVVLMDMQMPVMDGVEATRQITEEFPETRVLAVTTFSSEQYLVPALRAGASGYLVKDAEPEEFVDGVRDIHAGAGAFSRGVARDLIEAVRATSRKRVMTRVAAHERLNDREQAIVDLLAQGKSNAEIGADLGLAEATVKANLGKIMAKWQVRDRVQVLIHAARLGLVDIVR</sequence>
<dbReference type="Gene3D" id="3.40.50.2300">
    <property type="match status" value="1"/>
</dbReference>
<dbReference type="InterPro" id="IPR011006">
    <property type="entry name" value="CheY-like_superfamily"/>
</dbReference>
<dbReference type="Pfam" id="PF00196">
    <property type="entry name" value="GerE"/>
    <property type="match status" value="1"/>
</dbReference>
<dbReference type="PROSITE" id="PS50043">
    <property type="entry name" value="HTH_LUXR_2"/>
    <property type="match status" value="1"/>
</dbReference>
<evidence type="ECO:0000313" key="7">
    <source>
        <dbReference type="Proteomes" id="UP000616114"/>
    </source>
</evidence>
<dbReference type="InterPro" id="IPR039420">
    <property type="entry name" value="WalR-like"/>
</dbReference>
<dbReference type="SUPFAM" id="SSF52172">
    <property type="entry name" value="CheY-like"/>
    <property type="match status" value="1"/>
</dbReference>
<dbReference type="GO" id="GO:0003677">
    <property type="term" value="F:DNA binding"/>
    <property type="evidence" value="ECO:0007669"/>
    <property type="project" value="UniProtKB-KW"/>
</dbReference>
<dbReference type="PANTHER" id="PTHR43214">
    <property type="entry name" value="TWO-COMPONENT RESPONSE REGULATOR"/>
    <property type="match status" value="1"/>
</dbReference>
<evidence type="ECO:0000313" key="6">
    <source>
        <dbReference type="EMBL" id="GGA10230.1"/>
    </source>
</evidence>
<dbReference type="GO" id="GO:0000160">
    <property type="term" value="P:phosphorelay signal transduction system"/>
    <property type="evidence" value="ECO:0007669"/>
    <property type="project" value="InterPro"/>
</dbReference>
<comment type="caution">
    <text evidence="6">The sequence shown here is derived from an EMBL/GenBank/DDBJ whole genome shotgun (WGS) entry which is preliminary data.</text>
</comment>
<feature type="domain" description="HTH luxR-type" evidence="4">
    <location>
        <begin position="148"/>
        <end position="213"/>
    </location>
</feature>
<dbReference type="EMBL" id="BMFY01000004">
    <property type="protein sequence ID" value="GGA10230.1"/>
    <property type="molecule type" value="Genomic_DNA"/>
</dbReference>
<evidence type="ECO:0000256" key="2">
    <source>
        <dbReference type="ARBA" id="ARBA00023125"/>
    </source>
</evidence>
<evidence type="ECO:0000259" key="5">
    <source>
        <dbReference type="PROSITE" id="PS50110"/>
    </source>
</evidence>
<reference evidence="6" key="1">
    <citation type="journal article" date="2014" name="Int. J. Syst. Evol. Microbiol.">
        <title>Complete genome sequence of Corynebacterium casei LMG S-19264T (=DSM 44701T), isolated from a smear-ripened cheese.</title>
        <authorList>
            <consortium name="US DOE Joint Genome Institute (JGI-PGF)"/>
            <person name="Walter F."/>
            <person name="Albersmeier A."/>
            <person name="Kalinowski J."/>
            <person name="Ruckert C."/>
        </authorList>
    </citation>
    <scope>NUCLEOTIDE SEQUENCE</scope>
    <source>
        <strain evidence="6">CGMCC 1.12785</strain>
    </source>
</reference>
<protein>
    <submittedName>
        <fullName evidence="6">DNA-binding response regulator</fullName>
    </submittedName>
</protein>
<dbReference type="SUPFAM" id="SSF46894">
    <property type="entry name" value="C-terminal effector domain of the bipartite response regulators"/>
    <property type="match status" value="1"/>
</dbReference>
<proteinExistence type="predicted"/>
<reference evidence="6" key="2">
    <citation type="submission" date="2020-09" db="EMBL/GenBank/DDBJ databases">
        <authorList>
            <person name="Sun Q."/>
            <person name="Zhou Y."/>
        </authorList>
    </citation>
    <scope>NUCLEOTIDE SEQUENCE</scope>
    <source>
        <strain evidence="6">CGMCC 1.12785</strain>
    </source>
</reference>
<feature type="modified residue" description="4-aspartylphosphate" evidence="3">
    <location>
        <position position="54"/>
    </location>
</feature>
<dbReference type="Pfam" id="PF00072">
    <property type="entry name" value="Response_reg"/>
    <property type="match status" value="1"/>
</dbReference>
<dbReference type="RefSeq" id="WP_188549951.1">
    <property type="nucleotide sequence ID" value="NZ_BMFY01000004.1"/>
</dbReference>
<dbReference type="CDD" id="cd17535">
    <property type="entry name" value="REC_NarL-like"/>
    <property type="match status" value="1"/>
</dbReference>
<dbReference type="PRINTS" id="PR00038">
    <property type="entry name" value="HTHLUXR"/>
</dbReference>
<dbReference type="InterPro" id="IPR058245">
    <property type="entry name" value="NreC/VraR/RcsB-like_REC"/>
</dbReference>
<dbReference type="PROSITE" id="PS50110">
    <property type="entry name" value="RESPONSE_REGULATORY"/>
    <property type="match status" value="1"/>
</dbReference>
<dbReference type="AlphaFoldDB" id="A0A8J2TX75"/>
<accession>A0A8J2TX75</accession>
<evidence type="ECO:0000256" key="3">
    <source>
        <dbReference type="PROSITE-ProRule" id="PRU00169"/>
    </source>
</evidence>